<comment type="caution">
    <text evidence="1">The sequence shown here is derived from an EMBL/GenBank/DDBJ whole genome shotgun (WGS) entry which is preliminary data.</text>
</comment>
<reference evidence="2" key="1">
    <citation type="journal article" date="2018" name="Front. Microbiol.">
        <title>Genome-Based Analysis Reveals the Taxonomy and Diversity of the Family Idiomarinaceae.</title>
        <authorList>
            <person name="Liu Y."/>
            <person name="Lai Q."/>
            <person name="Shao Z."/>
        </authorList>
    </citation>
    <scope>NUCLEOTIDE SEQUENCE [LARGE SCALE GENOMIC DNA]</scope>
    <source>
        <strain evidence="2">AIS</strain>
    </source>
</reference>
<organism evidence="1 2">
    <name type="scientific">Aliidiomarina shirensis</name>
    <dbReference type="NCBI Taxonomy" id="1048642"/>
    <lineage>
        <taxon>Bacteria</taxon>
        <taxon>Pseudomonadati</taxon>
        <taxon>Pseudomonadota</taxon>
        <taxon>Gammaproteobacteria</taxon>
        <taxon>Alteromonadales</taxon>
        <taxon>Idiomarinaceae</taxon>
        <taxon>Aliidiomarina</taxon>
    </lineage>
</organism>
<evidence type="ECO:0000313" key="1">
    <source>
        <dbReference type="EMBL" id="RUO36932.1"/>
    </source>
</evidence>
<dbReference type="Proteomes" id="UP000286934">
    <property type="component" value="Unassembled WGS sequence"/>
</dbReference>
<accession>A0A432WT32</accession>
<dbReference type="EMBL" id="PIPP01000003">
    <property type="protein sequence ID" value="RUO36932.1"/>
    <property type="molecule type" value="Genomic_DNA"/>
</dbReference>
<keyword evidence="2" id="KW-1185">Reference proteome</keyword>
<dbReference type="AlphaFoldDB" id="A0A432WT32"/>
<evidence type="ECO:0000313" key="2">
    <source>
        <dbReference type="Proteomes" id="UP000286934"/>
    </source>
</evidence>
<name>A0A432WT32_9GAMM</name>
<sequence length="159" mass="18375">MDFEAPYEGKKSNGIYDYLSLASDTKHQGAEAVKDSKSDDAWYFFYQRQAAYAKYANSIFSMPTEKQALSLISSVNKSLGNVLRNEDKYRLAPRHIIYWYAWREVSRRANKSMKTSLNSYFNRCKFEGTQLANAQRLVTDESRGYPDFSRIQAVISGWS</sequence>
<gene>
    <name evidence="1" type="ORF">CWE13_08795</name>
</gene>
<proteinExistence type="predicted"/>
<protein>
    <submittedName>
        <fullName evidence="1">Uncharacterized protein</fullName>
    </submittedName>
</protein>